<keyword evidence="3" id="KW-1185">Reference proteome</keyword>
<name>A0A858PZ46_9RICK</name>
<keyword evidence="1" id="KW-1133">Transmembrane helix</keyword>
<feature type="transmembrane region" description="Helical" evidence="1">
    <location>
        <begin position="178"/>
        <end position="199"/>
    </location>
</feature>
<protein>
    <submittedName>
        <fullName evidence="2">Uncharacterized protein</fullName>
    </submittedName>
</protein>
<dbReference type="KEGG" id="aplt:ANPL_04200"/>
<dbReference type="EMBL" id="CP046391">
    <property type="protein sequence ID" value="QJC27886.1"/>
    <property type="molecule type" value="Genomic_DNA"/>
</dbReference>
<feature type="transmembrane region" description="Helical" evidence="1">
    <location>
        <begin position="21"/>
        <end position="42"/>
    </location>
</feature>
<gene>
    <name evidence="2" type="ORF">ANPL_04200</name>
</gene>
<proteinExistence type="predicted"/>
<feature type="transmembrane region" description="Helical" evidence="1">
    <location>
        <begin position="54"/>
        <end position="76"/>
    </location>
</feature>
<keyword evidence="1" id="KW-0472">Membrane</keyword>
<accession>A0A858PZ46</accession>
<keyword evidence="1" id="KW-0812">Transmembrane</keyword>
<dbReference type="Proteomes" id="UP000500930">
    <property type="component" value="Chromosome"/>
</dbReference>
<sequence length="248" mass="26116">MDGVEGAAVTRLGRARLVAKMCAVMLGVSLAVFGFCAAYVIASGATLLELNAAVLAFFVSLAAAFLSMLGCLIFSVKLRAIDEYDISLALPDWTYVRENSLRPDSMEGTAGQHSSVGTEITVNARCRKLSAFDSTSVVMAVALAAALCTFTTLLGIIAAQNAAAGIGGVVSAMQTPNIVGQVCLAALVVALSVLVINSLRHDLFGQSTKLMVLEDGYSRSFSDREVVSIAEKVNFQPSDITHVRIYRA</sequence>
<reference evidence="2 3" key="1">
    <citation type="journal article" date="2020" name="Pathogens">
        <title>First Whole Genome Sequence of Anaplasma platys, an Obligate Intracellular Rickettsial Pathogen of Dogs.</title>
        <authorList>
            <person name="Llanes A."/>
            <person name="Rajeev S."/>
        </authorList>
    </citation>
    <scope>NUCLEOTIDE SEQUENCE [LARGE SCALE GENOMIC DNA]</scope>
    <source>
        <strain evidence="2 3">S3</strain>
    </source>
</reference>
<dbReference type="AlphaFoldDB" id="A0A858PZ46"/>
<evidence type="ECO:0000256" key="1">
    <source>
        <dbReference type="SAM" id="Phobius"/>
    </source>
</evidence>
<feature type="transmembrane region" description="Helical" evidence="1">
    <location>
        <begin position="137"/>
        <end position="158"/>
    </location>
</feature>
<dbReference type="RefSeq" id="WP_169193481.1">
    <property type="nucleotide sequence ID" value="NZ_CP046391.1"/>
</dbReference>
<evidence type="ECO:0000313" key="2">
    <source>
        <dbReference type="EMBL" id="QJC27886.1"/>
    </source>
</evidence>
<organism evidence="2 3">
    <name type="scientific">Anaplasma platys</name>
    <dbReference type="NCBI Taxonomy" id="949"/>
    <lineage>
        <taxon>Bacteria</taxon>
        <taxon>Pseudomonadati</taxon>
        <taxon>Pseudomonadota</taxon>
        <taxon>Alphaproteobacteria</taxon>
        <taxon>Rickettsiales</taxon>
        <taxon>Anaplasmataceae</taxon>
        <taxon>Anaplasma</taxon>
    </lineage>
</organism>
<evidence type="ECO:0000313" key="3">
    <source>
        <dbReference type="Proteomes" id="UP000500930"/>
    </source>
</evidence>